<dbReference type="EMBL" id="AYZH01000010">
    <property type="protein sequence ID" value="KRN02115.1"/>
    <property type="molecule type" value="Genomic_DNA"/>
</dbReference>
<evidence type="ECO:0000313" key="3">
    <source>
        <dbReference type="Proteomes" id="UP000051589"/>
    </source>
</evidence>
<dbReference type="PANTHER" id="PTHR38011">
    <property type="entry name" value="DIHYDROFOLATE REDUCTASE FAMILY PROTEIN (AFU_ORTHOLOGUE AFUA_8G06820)"/>
    <property type="match status" value="1"/>
</dbReference>
<feature type="domain" description="Bacterial bifunctional deaminase-reductase C-terminal" evidence="1">
    <location>
        <begin position="3"/>
        <end position="163"/>
    </location>
</feature>
<keyword evidence="3" id="KW-1185">Reference proteome</keyword>
<dbReference type="PANTHER" id="PTHR38011:SF11">
    <property type="entry name" value="2,5-DIAMINO-6-RIBOSYLAMINO-4(3H)-PYRIMIDINONE 5'-PHOSPHATE REDUCTASE"/>
    <property type="match status" value="1"/>
</dbReference>
<dbReference type="Pfam" id="PF01872">
    <property type="entry name" value="RibD_C"/>
    <property type="match status" value="1"/>
</dbReference>
<gene>
    <name evidence="2" type="ORF">FD13_GL000254</name>
</gene>
<organism evidence="2 3">
    <name type="scientific">Levilactobacillus senmaizukei DSM 21775 = NBRC 103853</name>
    <dbReference type="NCBI Taxonomy" id="1423803"/>
    <lineage>
        <taxon>Bacteria</taxon>
        <taxon>Bacillati</taxon>
        <taxon>Bacillota</taxon>
        <taxon>Bacilli</taxon>
        <taxon>Lactobacillales</taxon>
        <taxon>Lactobacillaceae</taxon>
        <taxon>Levilactobacillus</taxon>
    </lineage>
</organism>
<dbReference type="GO" id="GO:0009231">
    <property type="term" value="P:riboflavin biosynthetic process"/>
    <property type="evidence" value="ECO:0007669"/>
    <property type="project" value="InterPro"/>
</dbReference>
<evidence type="ECO:0000259" key="1">
    <source>
        <dbReference type="Pfam" id="PF01872"/>
    </source>
</evidence>
<accession>A0A0R2DFN5</accession>
<comment type="caution">
    <text evidence="2">The sequence shown here is derived from an EMBL/GenBank/DDBJ whole genome shotgun (WGS) entry which is preliminary data.</text>
</comment>
<dbReference type="AlphaFoldDB" id="A0A0R2DFN5"/>
<dbReference type="SUPFAM" id="SSF53597">
    <property type="entry name" value="Dihydrofolate reductase-like"/>
    <property type="match status" value="1"/>
</dbReference>
<dbReference type="Gene3D" id="3.40.430.10">
    <property type="entry name" value="Dihydrofolate Reductase, subunit A"/>
    <property type="match status" value="1"/>
</dbReference>
<dbReference type="PATRIC" id="fig|1423803.3.peg.248"/>
<dbReference type="Proteomes" id="UP000051589">
    <property type="component" value="Unassembled WGS sequence"/>
</dbReference>
<protein>
    <submittedName>
        <fullName evidence="2">Dihydrofolate reductase</fullName>
    </submittedName>
</protein>
<sequence length="174" mass="19024">MGKIIFYGATSLDGYLATRNDQIDWLTGLTGLPKNIGAEVLGNMTTAILGRTTYDYLQTTAPDRPLNPFNLEIISYVLTHRPLPSRHNVAFSDADVIDLAQELQIRGIVWIVGGGAILTSLLAADLVDELYLQIAPTLLGDGKRLFGNLASAQQFNLQATHQYGPLAELVFTRH</sequence>
<reference evidence="2 3" key="1">
    <citation type="journal article" date="2015" name="Genome Announc.">
        <title>Expanding the biotechnology potential of lactobacilli through comparative genomics of 213 strains and associated genera.</title>
        <authorList>
            <person name="Sun Z."/>
            <person name="Harris H.M."/>
            <person name="McCann A."/>
            <person name="Guo C."/>
            <person name="Argimon S."/>
            <person name="Zhang W."/>
            <person name="Yang X."/>
            <person name="Jeffery I.B."/>
            <person name="Cooney J.C."/>
            <person name="Kagawa T.F."/>
            <person name="Liu W."/>
            <person name="Song Y."/>
            <person name="Salvetti E."/>
            <person name="Wrobel A."/>
            <person name="Rasinkangas P."/>
            <person name="Parkhill J."/>
            <person name="Rea M.C."/>
            <person name="O'Sullivan O."/>
            <person name="Ritari J."/>
            <person name="Douillard F.P."/>
            <person name="Paul Ross R."/>
            <person name="Yang R."/>
            <person name="Briner A.E."/>
            <person name="Felis G.E."/>
            <person name="de Vos W.M."/>
            <person name="Barrangou R."/>
            <person name="Klaenhammer T.R."/>
            <person name="Caufield P.W."/>
            <person name="Cui Y."/>
            <person name="Zhang H."/>
            <person name="O'Toole P.W."/>
        </authorList>
    </citation>
    <scope>NUCLEOTIDE SEQUENCE [LARGE SCALE GENOMIC DNA]</scope>
    <source>
        <strain evidence="2 3">DSM 21775</strain>
    </source>
</reference>
<dbReference type="RefSeq" id="WP_061776508.1">
    <property type="nucleotide sequence ID" value="NZ_AYZH01000010.1"/>
</dbReference>
<proteinExistence type="predicted"/>
<dbReference type="GO" id="GO:0008703">
    <property type="term" value="F:5-amino-6-(5-phosphoribosylamino)uracil reductase activity"/>
    <property type="evidence" value="ECO:0007669"/>
    <property type="project" value="InterPro"/>
</dbReference>
<name>A0A0R2DFN5_9LACO</name>
<evidence type="ECO:0000313" key="2">
    <source>
        <dbReference type="EMBL" id="KRN02115.1"/>
    </source>
</evidence>
<dbReference type="InterPro" id="IPR024072">
    <property type="entry name" value="DHFR-like_dom_sf"/>
</dbReference>
<dbReference type="STRING" id="1423803.FD13_GL000254"/>
<dbReference type="InterPro" id="IPR050765">
    <property type="entry name" value="Riboflavin_Biosynth_HTPR"/>
</dbReference>
<dbReference type="OrthoDB" id="195113at2"/>
<dbReference type="InterPro" id="IPR002734">
    <property type="entry name" value="RibDG_C"/>
</dbReference>